<feature type="compositionally biased region" description="Basic and acidic residues" evidence="4">
    <location>
        <begin position="1061"/>
        <end position="1074"/>
    </location>
</feature>
<feature type="region of interest" description="Disordered" evidence="4">
    <location>
        <begin position="988"/>
        <end position="1009"/>
    </location>
</feature>
<evidence type="ECO:0000313" key="6">
    <source>
        <dbReference type="Proteomes" id="UP000808372"/>
    </source>
</evidence>
<name>A0A8U0PWH0_SALNM</name>
<feature type="compositionally biased region" description="Basic residues" evidence="4">
    <location>
        <begin position="988"/>
        <end position="997"/>
    </location>
</feature>
<dbReference type="PROSITE" id="PS50097">
    <property type="entry name" value="BTB"/>
    <property type="match status" value="2"/>
</dbReference>
<evidence type="ECO:0000313" key="7">
    <source>
        <dbReference type="RefSeq" id="XP_038832118.1"/>
    </source>
</evidence>
<proteinExistence type="predicted"/>
<dbReference type="InterPro" id="IPR002110">
    <property type="entry name" value="Ankyrin_rpt"/>
</dbReference>
<dbReference type="Gene3D" id="1.25.40.20">
    <property type="entry name" value="Ankyrin repeat-containing domain"/>
    <property type="match status" value="1"/>
</dbReference>
<keyword evidence="2" id="KW-0040">ANK repeat</keyword>
<dbReference type="SUPFAM" id="SSF54695">
    <property type="entry name" value="POZ domain"/>
    <property type="match status" value="2"/>
</dbReference>
<dbReference type="PROSITE" id="PS50012">
    <property type="entry name" value="RCC1_3"/>
    <property type="match status" value="3"/>
</dbReference>
<dbReference type="Pfam" id="PF00651">
    <property type="entry name" value="BTB"/>
    <property type="match status" value="2"/>
</dbReference>
<dbReference type="Pfam" id="PF12796">
    <property type="entry name" value="Ank_2"/>
    <property type="match status" value="1"/>
</dbReference>
<feature type="repeat" description="RCC1" evidence="3">
    <location>
        <begin position="199"/>
        <end position="250"/>
    </location>
</feature>
<feature type="region of interest" description="Disordered" evidence="4">
    <location>
        <begin position="689"/>
        <end position="724"/>
    </location>
</feature>
<feature type="domain" description="BTB" evidence="5">
    <location>
        <begin position="777"/>
        <end position="845"/>
    </location>
</feature>
<feature type="repeat" description="RCC1" evidence="3">
    <location>
        <begin position="145"/>
        <end position="198"/>
    </location>
</feature>
<accession>A0A8U0PWH0</accession>
<feature type="repeat" description="ANK" evidence="2">
    <location>
        <begin position="88"/>
        <end position="120"/>
    </location>
</feature>
<dbReference type="CDD" id="cd18302">
    <property type="entry name" value="BTB2_POZ_IBtk"/>
    <property type="match status" value="1"/>
</dbReference>
<dbReference type="Proteomes" id="UP000808372">
    <property type="component" value="Chromosome 37"/>
</dbReference>
<dbReference type="PANTHER" id="PTHR22872">
    <property type="entry name" value="BTK-BINDING PROTEIN-RELATED"/>
    <property type="match status" value="1"/>
</dbReference>
<evidence type="ECO:0000256" key="3">
    <source>
        <dbReference type="PROSITE-ProRule" id="PRU00235"/>
    </source>
</evidence>
<dbReference type="CDD" id="cd18301">
    <property type="entry name" value="BTB1_POZ_IBtk"/>
    <property type="match status" value="1"/>
</dbReference>
<evidence type="ECO:0000256" key="1">
    <source>
        <dbReference type="ARBA" id="ARBA00022737"/>
    </source>
</evidence>
<dbReference type="Gene3D" id="2.130.10.30">
    <property type="entry name" value="Regulator of chromosome condensation 1/beta-lactamase-inhibitor protein II"/>
    <property type="match status" value="1"/>
</dbReference>
<dbReference type="PRINTS" id="PR00633">
    <property type="entry name" value="RCCNDNSATION"/>
</dbReference>
<dbReference type="FunFam" id="3.30.710.10:FF:000105">
    <property type="entry name" value="inhibitor of Bruton tyrosine kinase isoform X1"/>
    <property type="match status" value="1"/>
</dbReference>
<dbReference type="SMART" id="SM00248">
    <property type="entry name" value="ANK"/>
    <property type="match status" value="2"/>
</dbReference>
<dbReference type="SUPFAM" id="SSF48403">
    <property type="entry name" value="Ankyrin repeat"/>
    <property type="match status" value="1"/>
</dbReference>
<dbReference type="InterPro" id="IPR000408">
    <property type="entry name" value="Reg_chr_condens"/>
</dbReference>
<dbReference type="InterPro" id="IPR036770">
    <property type="entry name" value="Ankyrin_rpt-contain_sf"/>
</dbReference>
<feature type="region of interest" description="Disordered" evidence="4">
    <location>
        <begin position="1039"/>
        <end position="1101"/>
    </location>
</feature>
<dbReference type="Gene3D" id="1.25.40.420">
    <property type="match status" value="1"/>
</dbReference>
<feature type="compositionally biased region" description="Basic residues" evidence="4">
    <location>
        <begin position="701"/>
        <end position="712"/>
    </location>
</feature>
<dbReference type="GO" id="GO:0030292">
    <property type="term" value="F:protein tyrosine kinase inhibitor activity"/>
    <property type="evidence" value="ECO:0007669"/>
    <property type="project" value="TreeGrafter"/>
</dbReference>
<keyword evidence="6" id="KW-1185">Reference proteome</keyword>
<dbReference type="RefSeq" id="XP_038832118.1">
    <property type="nucleotide sequence ID" value="XM_038976190.1"/>
</dbReference>
<dbReference type="GO" id="GO:0019901">
    <property type="term" value="F:protein kinase binding"/>
    <property type="evidence" value="ECO:0007669"/>
    <property type="project" value="TreeGrafter"/>
</dbReference>
<dbReference type="InterPro" id="IPR000210">
    <property type="entry name" value="BTB/POZ_dom"/>
</dbReference>
<dbReference type="GO" id="GO:0005654">
    <property type="term" value="C:nucleoplasm"/>
    <property type="evidence" value="ECO:0007669"/>
    <property type="project" value="TreeGrafter"/>
</dbReference>
<dbReference type="OrthoDB" id="1893551at2759"/>
<gene>
    <name evidence="7" type="primary">LOC120030768</name>
</gene>
<keyword evidence="1" id="KW-0677">Repeat</keyword>
<feature type="domain" description="BTB" evidence="5">
    <location>
        <begin position="560"/>
        <end position="632"/>
    </location>
</feature>
<feature type="repeat" description="RCC1" evidence="3">
    <location>
        <begin position="251"/>
        <end position="305"/>
    </location>
</feature>
<feature type="compositionally biased region" description="Polar residues" evidence="4">
    <location>
        <begin position="1078"/>
        <end position="1087"/>
    </location>
</feature>
<dbReference type="FunFam" id="2.130.10.30:FF:000011">
    <property type="entry name" value="inhibitor of Bruton tyrosine kinase isoform X2"/>
    <property type="match status" value="1"/>
</dbReference>
<dbReference type="SUPFAM" id="SSF50985">
    <property type="entry name" value="RCC1/BLIP-II"/>
    <property type="match status" value="1"/>
</dbReference>
<evidence type="ECO:0000256" key="2">
    <source>
        <dbReference type="PROSITE-ProRule" id="PRU00023"/>
    </source>
</evidence>
<evidence type="ECO:0000256" key="4">
    <source>
        <dbReference type="SAM" id="MobiDB-lite"/>
    </source>
</evidence>
<feature type="repeat" description="ANK" evidence="2">
    <location>
        <begin position="53"/>
        <end position="86"/>
    </location>
</feature>
<dbReference type="InterPro" id="IPR051625">
    <property type="entry name" value="Signaling_Regulatory_Domain"/>
</dbReference>
<dbReference type="Gene3D" id="3.30.710.10">
    <property type="entry name" value="Potassium Channel Kv1.1, Chain A"/>
    <property type="match status" value="2"/>
</dbReference>
<dbReference type="InterPro" id="IPR011333">
    <property type="entry name" value="SKP1/BTB/POZ_sf"/>
</dbReference>
<dbReference type="PROSITE" id="PS50088">
    <property type="entry name" value="ANK_REPEAT"/>
    <property type="match status" value="2"/>
</dbReference>
<feature type="region of interest" description="Disordered" evidence="4">
    <location>
        <begin position="1128"/>
        <end position="1158"/>
    </location>
</feature>
<dbReference type="Pfam" id="PF00415">
    <property type="entry name" value="RCC1"/>
    <property type="match status" value="3"/>
</dbReference>
<organism evidence="6 7">
    <name type="scientific">Salvelinus namaycush</name>
    <name type="common">Lake trout</name>
    <name type="synonym">Salmo namaycush</name>
    <dbReference type="NCBI Taxonomy" id="8040"/>
    <lineage>
        <taxon>Eukaryota</taxon>
        <taxon>Metazoa</taxon>
        <taxon>Chordata</taxon>
        <taxon>Craniata</taxon>
        <taxon>Vertebrata</taxon>
        <taxon>Euteleostomi</taxon>
        <taxon>Actinopterygii</taxon>
        <taxon>Neopterygii</taxon>
        <taxon>Teleostei</taxon>
        <taxon>Protacanthopterygii</taxon>
        <taxon>Salmoniformes</taxon>
        <taxon>Salmonidae</taxon>
        <taxon>Salmoninae</taxon>
        <taxon>Salvelinus</taxon>
    </lineage>
</organism>
<evidence type="ECO:0000259" key="5">
    <source>
        <dbReference type="PROSITE" id="PS50097"/>
    </source>
</evidence>
<dbReference type="GO" id="GO:0005737">
    <property type="term" value="C:cytoplasm"/>
    <property type="evidence" value="ECO:0007669"/>
    <property type="project" value="TreeGrafter"/>
</dbReference>
<dbReference type="InterPro" id="IPR009091">
    <property type="entry name" value="RCC1/BLIP-II"/>
</dbReference>
<sequence length="1344" mass="147353">MSVVMATPDCTPKCRSMRHADEVVAALTRGSEGRLRAFLNTHCHNAATLRDSFGRTALHLAASLGKRALLEWLLESKSADLMVKDKESGWTALHRSVFYGHIHCLMSLIKHGGILSTQDKEGLSVLDLTMKDRPAHVVFTKTDPTEVYTWGNNTNFSLGHGNQESRHHPEIVDLFARTGVYVKQVVLCKFHSVFLSQKGQVYTCGHGQGGRLGHGDEQTYLVPRMVEGLLSHHCSQVAAAKDHTVVLTEEGYVYTFGLNTFHQLGLAPPPASSHLPKQVFSKTLKGRTVIGVAAGRFHTVLWTREAVYTVGLNGGQLGYLLDPNGERCVTAPRQVSALYHKDVTIAMAVASNGATLVVTEKGDVYLLADYQCKKLASRQLNIRKVLVSGGSLDHRVDPQVLNEGGGEKVAILALDEAGRVFCWHSAGGSVRQCRWAYGRQVFMSDIALSRNNMMFVTQEGEGFSGQWHGEYRKSVEKKDGSVEVCGYPEGGTVYERIRLEKLPYVHRAVSITMDSKGRNFGVLQSDPKTSLFEIPSVSPSSFSQHFRSLLEEADETDSIHDLTLQAGDRTFPAHKYLLSMRSEFFRKQLVPDGEEGDGEVRRSEDAVGCDLLVVETVSPEMLEHVLKFIYTDFCDLLVQGHRPRVFGQNQNQQGPDPEQEQLISSLQALGFHEGNLGDRLALEVYRSLTPSARGDGDKPKSKGTKPGKKSKGGKAGAGEGGRVNPVKTLQGVAKKLGMGSLSARLDGVKYENGKINVVHKMTSNKPRYNQKKCSYLCDVTLRSEDGKEFPCHKCVLCARLEYFHSMLGNPWIEATSCSALEMPTSSEILQVILEYVYTDESPTIKESLNVEFVCNMLVVADQLLITRLKEMCEVAITENLTLKNAAELLQFSAMYNAEQLKLSCIHFIVHNMAALLESKALDILSDDVLVELSASYRRMIPAMQKRLITPYPDAPDLTVYEDMDSSFSSKADAELDYSCRETLLKKAKLKAKRKPRRRSDSSGGYTLSDIIQSPPAAVLSPSLVKSGKTNSMESLQELMTSDSEGSYKGVGSPRDLQSPVFHDRPEEGRAEGGPRLKTSPSTPTTARNGLPAEPPESSVPEYIPKVTASPALSLPVLDLRAIMDMEASSKTQSLRASPKSPVSVGSSSKQSPLPAKLSQKQRKMIAMATKEGSAECALSKSPPVITPSKNAKAWATPVQTPPSSRAFRDLLVEEESCVRNGRPGSLGRPVAQGPLVSAVRSVNFKCTAKPPSEPVRPAGPWVLGAAGSPPTASMVTFASIVEEEKQQEAALIRSREKLLALIQIEEAAIQELLYHYGTHNNPDEMIVVERSVQGPIAIPFWNKH</sequence>
<protein>
    <submittedName>
        <fullName evidence="7">Inhibitor of Bruton tyrosine kinase-like isoform X1</fullName>
    </submittedName>
</protein>
<dbReference type="CDD" id="cd18500">
    <property type="entry name" value="BACK_IBtk"/>
    <property type="match status" value="1"/>
</dbReference>
<dbReference type="PROSITE" id="PS50297">
    <property type="entry name" value="ANK_REP_REGION"/>
    <property type="match status" value="1"/>
</dbReference>
<dbReference type="KEGG" id="snh:120030768"/>
<dbReference type="SMART" id="SM00225">
    <property type="entry name" value="BTB"/>
    <property type="match status" value="2"/>
</dbReference>
<dbReference type="PANTHER" id="PTHR22872:SF2">
    <property type="entry name" value="INHIBITOR OF BRUTON TYROSINE KINASE"/>
    <property type="match status" value="1"/>
</dbReference>
<reference evidence="7" key="1">
    <citation type="submission" date="2025-08" db="UniProtKB">
        <authorList>
            <consortium name="RefSeq"/>
        </authorList>
    </citation>
    <scope>IDENTIFICATION</scope>
    <source>
        <tissue evidence="7">White muscle</tissue>
    </source>
</reference>
<dbReference type="GeneID" id="120030768"/>
<feature type="compositionally biased region" description="Low complexity" evidence="4">
    <location>
        <begin position="1137"/>
        <end position="1154"/>
    </location>
</feature>